<dbReference type="Gene3D" id="3.30.460.10">
    <property type="entry name" value="Beta Polymerase, domain 2"/>
    <property type="match status" value="1"/>
</dbReference>
<sequence>MKLTNSELKNFVHRIKLKQENMGKYRDQLTHLKDKLQDKIKNDERNAIRVTKFLIAGSWKKHTILRHTGEHPIDIDLILYVEGDANLAKDLKKLHDFVYDYLASIYPTKDIERDVDMEGNTKSIKIKFISSGLEIDIVPVVPLASPAGYVLQPQRGGGGKYTTSVEGQLAFAKNRYQANNSFNAIVRCLKWWRNYKELKPELTSFMIELIVAYLDVNEGIETNIEEGIIRFFRFVSGPNFPVIKFKEAINQIPVYSTPVFIGDPTNNENNAGKKTDTITWADIAKEADFAFEALNYAQSINTGGSTNEEWKSVFGPSFNINQD</sequence>
<feature type="coiled-coil region" evidence="2">
    <location>
        <begin position="15"/>
        <end position="46"/>
    </location>
</feature>
<dbReference type="RefSeq" id="WP_188416727.1">
    <property type="nucleotide sequence ID" value="NZ_JBHUJR010000001.1"/>
</dbReference>
<evidence type="ECO:0000313" key="3">
    <source>
        <dbReference type="EMBL" id="GGI50795.1"/>
    </source>
</evidence>
<keyword evidence="4" id="KW-1185">Reference proteome</keyword>
<protein>
    <recommendedName>
        <fullName evidence="5">Nucleotidyltransferase</fullName>
    </recommendedName>
</protein>
<dbReference type="SUPFAM" id="SSF81301">
    <property type="entry name" value="Nucleotidyltransferase"/>
    <property type="match status" value="1"/>
</dbReference>
<evidence type="ECO:0008006" key="5">
    <source>
        <dbReference type="Google" id="ProtNLM"/>
    </source>
</evidence>
<dbReference type="InterPro" id="IPR006116">
    <property type="entry name" value="NT_2-5OAS_ClassI-CCAase"/>
</dbReference>
<evidence type="ECO:0000313" key="4">
    <source>
        <dbReference type="Proteomes" id="UP000662074"/>
    </source>
</evidence>
<dbReference type="GO" id="GO:0016779">
    <property type="term" value="F:nucleotidyltransferase activity"/>
    <property type="evidence" value="ECO:0007669"/>
    <property type="project" value="InterPro"/>
</dbReference>
<dbReference type="Gene3D" id="1.10.1410.20">
    <property type="entry name" value="2'-5'-oligoadenylate synthetase 1, domain 2"/>
    <property type="match status" value="1"/>
</dbReference>
<keyword evidence="2" id="KW-0175">Coiled coil</keyword>
<dbReference type="InterPro" id="IPR053445">
    <property type="entry name" value="CBASS_cN_synthase"/>
</dbReference>
<dbReference type="CDD" id="cd05400">
    <property type="entry name" value="NT_2-5OAS_ClassI-CCAase"/>
    <property type="match status" value="1"/>
</dbReference>
<reference evidence="3" key="2">
    <citation type="submission" date="2020-09" db="EMBL/GenBank/DDBJ databases">
        <authorList>
            <person name="Sun Q."/>
            <person name="Sedlacek I."/>
        </authorList>
    </citation>
    <scope>NUCLEOTIDE SEQUENCE</scope>
    <source>
        <strain evidence="3">CCM 8711</strain>
    </source>
</reference>
<proteinExistence type="predicted"/>
<evidence type="ECO:0000256" key="1">
    <source>
        <dbReference type="ARBA" id="ARBA00023118"/>
    </source>
</evidence>
<dbReference type="NCBIfam" id="NF041116">
    <property type="entry name" value="CBASS_cyclase_a"/>
    <property type="match status" value="1"/>
</dbReference>
<reference evidence="3" key="1">
    <citation type="journal article" date="2014" name="Int. J. Syst. Evol. Microbiol.">
        <title>Complete genome sequence of Corynebacterium casei LMG S-19264T (=DSM 44701T), isolated from a smear-ripened cheese.</title>
        <authorList>
            <consortium name="US DOE Joint Genome Institute (JGI-PGF)"/>
            <person name="Walter F."/>
            <person name="Albersmeier A."/>
            <person name="Kalinowski J."/>
            <person name="Ruckert C."/>
        </authorList>
    </citation>
    <scope>NUCLEOTIDE SEQUENCE</scope>
    <source>
        <strain evidence="3">CCM 8711</strain>
    </source>
</reference>
<organism evidence="3 4">
    <name type="scientific">Mucilaginibacter galii</name>
    <dbReference type="NCBI Taxonomy" id="2005073"/>
    <lineage>
        <taxon>Bacteria</taxon>
        <taxon>Pseudomonadati</taxon>
        <taxon>Bacteroidota</taxon>
        <taxon>Sphingobacteriia</taxon>
        <taxon>Sphingobacteriales</taxon>
        <taxon>Sphingobacteriaceae</taxon>
        <taxon>Mucilaginibacter</taxon>
    </lineage>
</organism>
<comment type="caution">
    <text evidence="3">The sequence shown here is derived from an EMBL/GenBank/DDBJ whole genome shotgun (WGS) entry which is preliminary data.</text>
</comment>
<name>A0A917N1C7_9SPHI</name>
<dbReference type="EMBL" id="BMDO01000005">
    <property type="protein sequence ID" value="GGI50795.1"/>
    <property type="molecule type" value="Genomic_DNA"/>
</dbReference>
<accession>A0A917N1C7</accession>
<dbReference type="GO" id="GO:0051607">
    <property type="term" value="P:defense response to virus"/>
    <property type="evidence" value="ECO:0007669"/>
    <property type="project" value="UniProtKB-KW"/>
</dbReference>
<evidence type="ECO:0000256" key="2">
    <source>
        <dbReference type="SAM" id="Coils"/>
    </source>
</evidence>
<dbReference type="Pfam" id="PF18144">
    <property type="entry name" value="SMODS"/>
    <property type="match status" value="1"/>
</dbReference>
<gene>
    <name evidence="3" type="ORF">GCM10011425_20070</name>
</gene>
<dbReference type="InterPro" id="IPR043519">
    <property type="entry name" value="NT_sf"/>
</dbReference>
<dbReference type="AlphaFoldDB" id="A0A917N1C7"/>
<keyword evidence="1" id="KW-0051">Antiviral defense</keyword>
<dbReference type="Proteomes" id="UP000662074">
    <property type="component" value="Unassembled WGS sequence"/>
</dbReference>